<reference evidence="1" key="1">
    <citation type="submission" date="2023-04" db="EMBL/GenBank/DDBJ databases">
        <authorList>
            <person name="Vijverberg K."/>
            <person name="Xiong W."/>
            <person name="Schranz E."/>
        </authorList>
    </citation>
    <scope>NUCLEOTIDE SEQUENCE</scope>
</reference>
<evidence type="ECO:0000313" key="1">
    <source>
        <dbReference type="EMBL" id="CAI9267609.1"/>
    </source>
</evidence>
<keyword evidence="2" id="KW-1185">Reference proteome</keyword>
<sequence>MTRCSEVSPFLVYNRSPRRTPAQVFIIIY</sequence>
<proteinExistence type="predicted"/>
<name>A0AA35VF71_LACSI</name>
<dbReference type="Proteomes" id="UP001177003">
    <property type="component" value="Chromosome 1"/>
</dbReference>
<accession>A0AA35VF71</accession>
<dbReference type="EMBL" id="OX465077">
    <property type="protein sequence ID" value="CAI9267609.1"/>
    <property type="molecule type" value="Genomic_DNA"/>
</dbReference>
<gene>
    <name evidence="1" type="ORF">LSALG_LOCUS8080</name>
</gene>
<organism evidence="1 2">
    <name type="scientific">Lactuca saligna</name>
    <name type="common">Willowleaf lettuce</name>
    <dbReference type="NCBI Taxonomy" id="75948"/>
    <lineage>
        <taxon>Eukaryota</taxon>
        <taxon>Viridiplantae</taxon>
        <taxon>Streptophyta</taxon>
        <taxon>Embryophyta</taxon>
        <taxon>Tracheophyta</taxon>
        <taxon>Spermatophyta</taxon>
        <taxon>Magnoliopsida</taxon>
        <taxon>eudicotyledons</taxon>
        <taxon>Gunneridae</taxon>
        <taxon>Pentapetalae</taxon>
        <taxon>asterids</taxon>
        <taxon>campanulids</taxon>
        <taxon>Asterales</taxon>
        <taxon>Asteraceae</taxon>
        <taxon>Cichorioideae</taxon>
        <taxon>Cichorieae</taxon>
        <taxon>Lactucinae</taxon>
        <taxon>Lactuca</taxon>
    </lineage>
</organism>
<dbReference type="AlphaFoldDB" id="A0AA35VF71"/>
<evidence type="ECO:0000313" key="2">
    <source>
        <dbReference type="Proteomes" id="UP001177003"/>
    </source>
</evidence>
<protein>
    <submittedName>
        <fullName evidence="1">Uncharacterized protein</fullName>
    </submittedName>
</protein>